<comment type="caution">
    <text evidence="4">The sequence shown here is derived from an EMBL/GenBank/DDBJ whole genome shotgun (WGS) entry which is preliminary data.</text>
</comment>
<sequence>MEHRISALEGSAELAAVTAHLLALLPSWFGIPESNADYTASAHHLPGLVAEVDAEPVGVLLHRRHFPESAEVHLMAIAPHLHRHGIGRALVTAVESRLRADGCRLLQVKTLGAAHPDEGYARTRAFYRAVGFLPLEETADLWPGTPCLLMAKPLGRVRAPPAKPPPGGLRERLGR</sequence>
<accession>A0A9X2VLT7</accession>
<dbReference type="CDD" id="cd04301">
    <property type="entry name" value="NAT_SF"/>
    <property type="match status" value="1"/>
</dbReference>
<dbReference type="InterPro" id="IPR016181">
    <property type="entry name" value="Acyl_CoA_acyltransferase"/>
</dbReference>
<dbReference type="Gene3D" id="3.40.630.30">
    <property type="match status" value="1"/>
</dbReference>
<dbReference type="PROSITE" id="PS51186">
    <property type="entry name" value="GNAT"/>
    <property type="match status" value="1"/>
</dbReference>
<reference evidence="4" key="1">
    <citation type="submission" date="2022-08" db="EMBL/GenBank/DDBJ databases">
        <authorList>
            <person name="Tistechok S."/>
            <person name="Samborskyy M."/>
            <person name="Roman I."/>
        </authorList>
    </citation>
    <scope>NUCLEOTIDE SEQUENCE</scope>
    <source>
        <strain evidence="4">DSM 103496</strain>
    </source>
</reference>
<protein>
    <submittedName>
        <fullName evidence="4">GNAT family N-acetyltransferase</fullName>
    </submittedName>
</protein>
<keyword evidence="2" id="KW-0012">Acyltransferase</keyword>
<evidence type="ECO:0000256" key="1">
    <source>
        <dbReference type="ARBA" id="ARBA00022679"/>
    </source>
</evidence>
<name>A0A9X2VLT7_9PSEU</name>
<evidence type="ECO:0000256" key="2">
    <source>
        <dbReference type="ARBA" id="ARBA00023315"/>
    </source>
</evidence>
<dbReference type="PANTHER" id="PTHR43877">
    <property type="entry name" value="AMINOALKYLPHOSPHONATE N-ACETYLTRANSFERASE-RELATED-RELATED"/>
    <property type="match status" value="1"/>
</dbReference>
<dbReference type="GO" id="GO:0016747">
    <property type="term" value="F:acyltransferase activity, transferring groups other than amino-acyl groups"/>
    <property type="evidence" value="ECO:0007669"/>
    <property type="project" value="InterPro"/>
</dbReference>
<evidence type="ECO:0000313" key="5">
    <source>
        <dbReference type="Proteomes" id="UP001141259"/>
    </source>
</evidence>
<feature type="domain" description="N-acetyltransferase" evidence="3">
    <location>
        <begin position="8"/>
        <end position="155"/>
    </location>
</feature>
<dbReference type="EMBL" id="JANYMP010000008">
    <property type="protein sequence ID" value="MCS7478960.1"/>
    <property type="molecule type" value="Genomic_DNA"/>
</dbReference>
<keyword evidence="1" id="KW-0808">Transferase</keyword>
<dbReference type="Pfam" id="PF00583">
    <property type="entry name" value="Acetyltransf_1"/>
    <property type="match status" value="1"/>
</dbReference>
<dbReference type="InterPro" id="IPR000182">
    <property type="entry name" value="GNAT_dom"/>
</dbReference>
<keyword evidence="5" id="KW-1185">Reference proteome</keyword>
<evidence type="ECO:0000313" key="4">
    <source>
        <dbReference type="EMBL" id="MCS7478960.1"/>
    </source>
</evidence>
<gene>
    <name evidence="4" type="ORF">NZH93_19030</name>
</gene>
<evidence type="ECO:0000259" key="3">
    <source>
        <dbReference type="PROSITE" id="PS51186"/>
    </source>
</evidence>
<organism evidence="4 5">
    <name type="scientific">Umezawaea endophytica</name>
    <dbReference type="NCBI Taxonomy" id="1654476"/>
    <lineage>
        <taxon>Bacteria</taxon>
        <taxon>Bacillati</taxon>
        <taxon>Actinomycetota</taxon>
        <taxon>Actinomycetes</taxon>
        <taxon>Pseudonocardiales</taxon>
        <taxon>Pseudonocardiaceae</taxon>
        <taxon>Umezawaea</taxon>
    </lineage>
</organism>
<dbReference type="SUPFAM" id="SSF55729">
    <property type="entry name" value="Acyl-CoA N-acyltransferases (Nat)"/>
    <property type="match status" value="1"/>
</dbReference>
<dbReference type="RefSeq" id="WP_259624451.1">
    <property type="nucleotide sequence ID" value="NZ_JANYMP010000008.1"/>
</dbReference>
<dbReference type="InterPro" id="IPR050832">
    <property type="entry name" value="Bact_Acetyltransf"/>
</dbReference>
<dbReference type="Proteomes" id="UP001141259">
    <property type="component" value="Unassembled WGS sequence"/>
</dbReference>
<proteinExistence type="predicted"/>
<dbReference type="AlphaFoldDB" id="A0A9X2VLT7"/>